<dbReference type="EMBL" id="CDMY01000376">
    <property type="protein sequence ID" value="CEM07660.1"/>
    <property type="molecule type" value="Genomic_DNA"/>
</dbReference>
<evidence type="ECO:0000256" key="3">
    <source>
        <dbReference type="ARBA" id="ARBA00022833"/>
    </source>
</evidence>
<dbReference type="Pfam" id="PF01753">
    <property type="entry name" value="zf-MYND"/>
    <property type="match status" value="1"/>
</dbReference>
<evidence type="ECO:0000313" key="7">
    <source>
        <dbReference type="Proteomes" id="UP000041254"/>
    </source>
</evidence>
<keyword evidence="3" id="KW-0862">Zinc</keyword>
<dbReference type="OrthoDB" id="432970at2759"/>
<keyword evidence="1" id="KW-0479">Metal-binding</keyword>
<dbReference type="PROSITE" id="PS50865">
    <property type="entry name" value="ZF_MYND_2"/>
    <property type="match status" value="1"/>
</dbReference>
<gene>
    <name evidence="6" type="ORF">Vbra_14540</name>
</gene>
<dbReference type="VEuPathDB" id="CryptoDB:Vbra_14540"/>
<dbReference type="Gene3D" id="6.10.140.2220">
    <property type="match status" value="1"/>
</dbReference>
<dbReference type="InParanoid" id="A0A0G4F5M4"/>
<dbReference type="GO" id="GO:0008270">
    <property type="term" value="F:zinc ion binding"/>
    <property type="evidence" value="ECO:0007669"/>
    <property type="project" value="UniProtKB-KW"/>
</dbReference>
<feature type="domain" description="MYND-type" evidence="5">
    <location>
        <begin position="7"/>
        <end position="44"/>
    </location>
</feature>
<dbReference type="AlphaFoldDB" id="A0A0G4F5M4"/>
<sequence length="329" mass="35456">MDTSGPCSVCGKVTQQRCSLCKSRFYCDKACQRKDWSGGHKQACTRQFAAKKTPAPAAAPVTSAPATSAPAVKLEGVFNSQGGVDGDKLENLIAAFKAGGIGGEFASAPFGSLPIDVQAGAKMGFSGPYELKPARAYQWVVDVYRMRVEDELVLTGETRGLYSGGERMDICEDFLIFCKAAVDVKHLPVEFRSSQSSSSSASASSSSTSGAAPTATWDWGEFLDVASKCLMFAVEKPDIVAEWGNAIPFRLWGEAIYGWSVTGFSCPPPRFEKVRDEVEKDFDVDAEMVRQEGFELKKPKGSLFGDVGGWAVWRKFLVDFVGPVDPSGD</sequence>
<organism evidence="6 7">
    <name type="scientific">Vitrella brassicaformis (strain CCMP3155)</name>
    <dbReference type="NCBI Taxonomy" id="1169540"/>
    <lineage>
        <taxon>Eukaryota</taxon>
        <taxon>Sar</taxon>
        <taxon>Alveolata</taxon>
        <taxon>Colpodellida</taxon>
        <taxon>Vitrellaceae</taxon>
        <taxon>Vitrella</taxon>
    </lineage>
</organism>
<reference evidence="6 7" key="1">
    <citation type="submission" date="2014-11" db="EMBL/GenBank/DDBJ databases">
        <authorList>
            <person name="Zhu J."/>
            <person name="Qi W."/>
            <person name="Song R."/>
        </authorList>
    </citation>
    <scope>NUCLEOTIDE SEQUENCE [LARGE SCALE GENOMIC DNA]</scope>
</reference>
<accession>A0A0G4F5M4</accession>
<dbReference type="Proteomes" id="UP000041254">
    <property type="component" value="Unassembled WGS sequence"/>
</dbReference>
<keyword evidence="2 4" id="KW-0863">Zinc-finger</keyword>
<evidence type="ECO:0000256" key="2">
    <source>
        <dbReference type="ARBA" id="ARBA00022771"/>
    </source>
</evidence>
<keyword evidence="7" id="KW-1185">Reference proteome</keyword>
<name>A0A0G4F5M4_VITBC</name>
<evidence type="ECO:0000313" key="6">
    <source>
        <dbReference type="EMBL" id="CEM07660.1"/>
    </source>
</evidence>
<protein>
    <recommendedName>
        <fullName evidence="5">MYND-type domain-containing protein</fullName>
    </recommendedName>
</protein>
<dbReference type="SUPFAM" id="SSF144232">
    <property type="entry name" value="HIT/MYND zinc finger-like"/>
    <property type="match status" value="1"/>
</dbReference>
<evidence type="ECO:0000256" key="4">
    <source>
        <dbReference type="PROSITE-ProRule" id="PRU00134"/>
    </source>
</evidence>
<evidence type="ECO:0000259" key="5">
    <source>
        <dbReference type="PROSITE" id="PS50865"/>
    </source>
</evidence>
<dbReference type="InterPro" id="IPR002893">
    <property type="entry name" value="Znf_MYND"/>
</dbReference>
<proteinExistence type="predicted"/>
<evidence type="ECO:0000256" key="1">
    <source>
        <dbReference type="ARBA" id="ARBA00022723"/>
    </source>
</evidence>
<dbReference type="PROSITE" id="PS01360">
    <property type="entry name" value="ZF_MYND_1"/>
    <property type="match status" value="1"/>
</dbReference>